<evidence type="ECO:0000256" key="1">
    <source>
        <dbReference type="ARBA" id="ARBA00023125"/>
    </source>
</evidence>
<dbReference type="InterPro" id="IPR000424">
    <property type="entry name" value="Primosome_PriB/ssb"/>
</dbReference>
<dbReference type="SUPFAM" id="SSF50249">
    <property type="entry name" value="Nucleic acid-binding proteins"/>
    <property type="match status" value="1"/>
</dbReference>
<dbReference type="KEGG" id="ahal:FTX54_014135"/>
<keyword evidence="5" id="KW-1185">Reference proteome</keyword>
<dbReference type="GO" id="GO:0003697">
    <property type="term" value="F:single-stranded DNA binding"/>
    <property type="evidence" value="ECO:0007669"/>
    <property type="project" value="InterPro"/>
</dbReference>
<dbReference type="PANTHER" id="PTHR10302:SF27">
    <property type="entry name" value="SINGLE-STRANDED DNA-BINDING PROTEIN"/>
    <property type="match status" value="1"/>
</dbReference>
<organism evidence="4 5">
    <name type="scientific">Alkalicoccus halolimnae</name>
    <dbReference type="NCBI Taxonomy" id="1667239"/>
    <lineage>
        <taxon>Bacteria</taxon>
        <taxon>Bacillati</taxon>
        <taxon>Bacillota</taxon>
        <taxon>Bacilli</taxon>
        <taxon>Bacillales</taxon>
        <taxon>Bacillaceae</taxon>
        <taxon>Alkalicoccus</taxon>
    </lineage>
</organism>
<evidence type="ECO:0000256" key="2">
    <source>
        <dbReference type="PIRNR" id="PIRNR002070"/>
    </source>
</evidence>
<dbReference type="InterPro" id="IPR012340">
    <property type="entry name" value="NA-bd_OB-fold"/>
</dbReference>
<dbReference type="RefSeq" id="WP_187254605.1">
    <property type="nucleotide sequence ID" value="NZ_CP144914.1"/>
</dbReference>
<dbReference type="PROSITE" id="PS50935">
    <property type="entry name" value="SSB"/>
    <property type="match status" value="1"/>
</dbReference>
<protein>
    <recommendedName>
        <fullName evidence="2 3">Single-stranded DNA-binding protein</fullName>
    </recommendedName>
</protein>
<proteinExistence type="predicted"/>
<dbReference type="GO" id="GO:0009295">
    <property type="term" value="C:nucleoid"/>
    <property type="evidence" value="ECO:0007669"/>
    <property type="project" value="TreeGrafter"/>
</dbReference>
<dbReference type="Pfam" id="PF00436">
    <property type="entry name" value="SSB"/>
    <property type="match status" value="1"/>
</dbReference>
<dbReference type="EMBL" id="CP144914">
    <property type="protein sequence ID" value="WWD79520.1"/>
    <property type="molecule type" value="Genomic_DNA"/>
</dbReference>
<evidence type="ECO:0000313" key="4">
    <source>
        <dbReference type="EMBL" id="WWD79520.1"/>
    </source>
</evidence>
<dbReference type="PANTHER" id="PTHR10302">
    <property type="entry name" value="SINGLE-STRANDED DNA-BINDING PROTEIN"/>
    <property type="match status" value="1"/>
</dbReference>
<dbReference type="CDD" id="cd04496">
    <property type="entry name" value="SSB_OBF"/>
    <property type="match status" value="1"/>
</dbReference>
<gene>
    <name evidence="4" type="ORF">FTX54_014135</name>
</gene>
<dbReference type="AlphaFoldDB" id="A0AAJ8N069"/>
<name>A0AAJ8N069_9BACI</name>
<dbReference type="NCBIfam" id="TIGR00621">
    <property type="entry name" value="ssb"/>
    <property type="match status" value="1"/>
</dbReference>
<dbReference type="Gene3D" id="2.40.50.140">
    <property type="entry name" value="Nucleic acid-binding proteins"/>
    <property type="match status" value="1"/>
</dbReference>
<evidence type="ECO:0000256" key="3">
    <source>
        <dbReference type="RuleBase" id="RU000524"/>
    </source>
</evidence>
<dbReference type="GO" id="GO:0006260">
    <property type="term" value="P:DNA replication"/>
    <property type="evidence" value="ECO:0007669"/>
    <property type="project" value="InterPro"/>
</dbReference>
<reference evidence="4 5" key="1">
    <citation type="submission" date="2024-01" db="EMBL/GenBank/DDBJ databases">
        <title>Complete Genome Sequence of Alkalicoccus halolimnae BZ-SZ-XJ29T, a Moderately Halophilic Bacterium Isolated from a Salt Lake.</title>
        <authorList>
            <person name="Zhao B."/>
        </authorList>
    </citation>
    <scope>NUCLEOTIDE SEQUENCE [LARGE SCALE GENOMIC DNA]</scope>
    <source>
        <strain evidence="4 5">BZ-SZ-XJ29</strain>
    </source>
</reference>
<dbReference type="InterPro" id="IPR011344">
    <property type="entry name" value="ssDNA-bd"/>
</dbReference>
<dbReference type="Proteomes" id="UP000321816">
    <property type="component" value="Chromosome"/>
</dbReference>
<keyword evidence="1 2" id="KW-0238">DNA-binding</keyword>
<accession>A0AAJ8N069</accession>
<dbReference type="PIRSF" id="PIRSF002070">
    <property type="entry name" value="SSB"/>
    <property type="match status" value="1"/>
</dbReference>
<sequence>MLNQFIFIGRIAKTPQLITTQNGSSLTRFTLAVRRPYRNTNGSYDTDFVQIVSWNKLAERVADYCGTGSLVSVKGRVQMRQLLVNEDKQIWVPDVVADHVTFLKLNKISTDGTPEYDEEEIGFETSEEVAAVNEFLT</sequence>
<evidence type="ECO:0000313" key="5">
    <source>
        <dbReference type="Proteomes" id="UP000321816"/>
    </source>
</evidence>